<protein>
    <submittedName>
        <fullName evidence="2">Sugar or sugar phosphate isomerase/epimerase/dehydrotase</fullName>
    </submittedName>
</protein>
<dbReference type="EMBL" id="CADCUW010000554">
    <property type="protein sequence ID" value="CAA9447933.1"/>
    <property type="molecule type" value="Genomic_DNA"/>
</dbReference>
<keyword evidence="2" id="KW-0413">Isomerase</keyword>
<gene>
    <name evidence="2" type="ORF">AVDCRST_MAG01-01-4274</name>
</gene>
<dbReference type="GO" id="GO:0016853">
    <property type="term" value="F:isomerase activity"/>
    <property type="evidence" value="ECO:0007669"/>
    <property type="project" value="UniProtKB-KW"/>
</dbReference>
<dbReference type="InterPro" id="IPR013022">
    <property type="entry name" value="Xyl_isomerase-like_TIM-brl"/>
</dbReference>
<evidence type="ECO:0000313" key="2">
    <source>
        <dbReference type="EMBL" id="CAA9447933.1"/>
    </source>
</evidence>
<evidence type="ECO:0000259" key="1">
    <source>
        <dbReference type="Pfam" id="PF01261"/>
    </source>
</evidence>
<dbReference type="PANTHER" id="PTHR12110:SF41">
    <property type="entry name" value="INOSOSE DEHYDRATASE"/>
    <property type="match status" value="1"/>
</dbReference>
<dbReference type="InterPro" id="IPR036237">
    <property type="entry name" value="Xyl_isomerase-like_sf"/>
</dbReference>
<organism evidence="2">
    <name type="scientific">uncultured Rubrobacteraceae bacterium</name>
    <dbReference type="NCBI Taxonomy" id="349277"/>
    <lineage>
        <taxon>Bacteria</taxon>
        <taxon>Bacillati</taxon>
        <taxon>Actinomycetota</taxon>
        <taxon>Rubrobacteria</taxon>
        <taxon>Rubrobacterales</taxon>
        <taxon>Rubrobacteraceae</taxon>
        <taxon>environmental samples</taxon>
    </lineage>
</organism>
<dbReference type="AlphaFoldDB" id="A0A6J4QS79"/>
<dbReference type="Pfam" id="PF01261">
    <property type="entry name" value="AP_endonuc_2"/>
    <property type="match status" value="1"/>
</dbReference>
<feature type="domain" description="Xylose isomerase-like TIM barrel" evidence="1">
    <location>
        <begin position="26"/>
        <end position="248"/>
    </location>
</feature>
<name>A0A6J4QS79_9ACTN</name>
<dbReference type="InterPro" id="IPR050312">
    <property type="entry name" value="IolE/XylAMocC-like"/>
</dbReference>
<dbReference type="Gene3D" id="3.20.20.150">
    <property type="entry name" value="Divalent-metal-dependent TIM barrel enzymes"/>
    <property type="match status" value="1"/>
</dbReference>
<proteinExistence type="predicted"/>
<dbReference type="PANTHER" id="PTHR12110">
    <property type="entry name" value="HYDROXYPYRUVATE ISOMERASE"/>
    <property type="match status" value="1"/>
</dbReference>
<dbReference type="SUPFAM" id="SSF51658">
    <property type="entry name" value="Xylose isomerase-like"/>
    <property type="match status" value="1"/>
</dbReference>
<accession>A0A6J4QS79</accession>
<sequence>MREDQISLQLYTLRGRTARDMPGTLRRLSKMGYTAVETAGFGGLSAQELRAVLDDLGLRASGAHVPLDAWDAGPASVIADMHAVGSSHAVVPMVPPERRGDADSISRLAEDFNRWGELCRAEGLTFSYHNHDFEFAPLGNNLGGTTMWDVLVREADPDLVHFELDLYWIKYGGSDPETVLRGVGDRVSLVHLKDMAPDETRSDLPVGEGTMPWPDLLRAADGLGVEWFIVEQDNPQDAMEDVEISLKAMRGLAGD</sequence>
<reference evidence="2" key="1">
    <citation type="submission" date="2020-02" db="EMBL/GenBank/DDBJ databases">
        <authorList>
            <person name="Meier V. D."/>
        </authorList>
    </citation>
    <scope>NUCLEOTIDE SEQUENCE</scope>
    <source>
        <strain evidence="2">AVDCRST_MAG01</strain>
    </source>
</reference>